<dbReference type="RefSeq" id="WP_187299435.1">
    <property type="nucleotide sequence ID" value="NZ_CP011801.1"/>
</dbReference>
<dbReference type="EMBL" id="CP011801">
    <property type="protein sequence ID" value="ALA58790.1"/>
    <property type="molecule type" value="Genomic_DNA"/>
</dbReference>
<dbReference type="KEGG" id="nmv:NITMOv2_2375"/>
<dbReference type="AlphaFoldDB" id="A0A0K2GCV4"/>
<dbReference type="STRING" id="42253.NITMOv2_2375"/>
<proteinExistence type="predicted"/>
<keyword evidence="2" id="KW-1185">Reference proteome</keyword>
<dbReference type="PATRIC" id="fig|42253.5.peg.2342"/>
<dbReference type="Proteomes" id="UP000069205">
    <property type="component" value="Chromosome"/>
</dbReference>
<organism evidence="1 2">
    <name type="scientific">Nitrospira moscoviensis</name>
    <dbReference type="NCBI Taxonomy" id="42253"/>
    <lineage>
        <taxon>Bacteria</taxon>
        <taxon>Pseudomonadati</taxon>
        <taxon>Nitrospirota</taxon>
        <taxon>Nitrospiria</taxon>
        <taxon>Nitrospirales</taxon>
        <taxon>Nitrospiraceae</taxon>
        <taxon>Nitrospira</taxon>
    </lineage>
</organism>
<evidence type="ECO:0000313" key="2">
    <source>
        <dbReference type="Proteomes" id="UP000069205"/>
    </source>
</evidence>
<sequence length="54" mass="6142">MNLTMDRQVTASEYQIYLSTLRSAGAFNLDNPSVETPLDRTLGTMLANPRYLYQ</sequence>
<gene>
    <name evidence="1" type="ORF">NITMOv2_2375</name>
</gene>
<reference evidence="1 2" key="1">
    <citation type="journal article" date="2015" name="Proc. Natl. Acad. Sci. U.S.A.">
        <title>Expanded metabolic versatility of ubiquitous nitrite-oxidizing bacteria from the genus Nitrospira.</title>
        <authorList>
            <person name="Koch H."/>
            <person name="Lucker S."/>
            <person name="Albertsen M."/>
            <person name="Kitzinger K."/>
            <person name="Herbold C."/>
            <person name="Spieck E."/>
            <person name="Nielsen P.H."/>
            <person name="Wagner M."/>
            <person name="Daims H."/>
        </authorList>
    </citation>
    <scope>NUCLEOTIDE SEQUENCE [LARGE SCALE GENOMIC DNA]</scope>
    <source>
        <strain evidence="1 2">NSP M-1</strain>
    </source>
</reference>
<protein>
    <submittedName>
        <fullName evidence="1">Uncharacterized protein</fullName>
    </submittedName>
</protein>
<evidence type="ECO:0000313" key="1">
    <source>
        <dbReference type="EMBL" id="ALA58790.1"/>
    </source>
</evidence>
<accession>A0A0K2GCV4</accession>
<name>A0A0K2GCV4_NITMO</name>